<sequence length="249" mass="28036">MSEDESVSDYNERVLEIANESLLLGEKIPESKIVHKVLRSLLGKLDMKDPTLEIRQIIEEEMAKIITEGMVTMIGKEMVKAEILDVNNVGELVYQAECPQEIDSINERSVIVLRGINLILSIKMEGGAISGCSRHMTGNKYFFSELKECASGHVTFGDGTEGRIITKGLKANLISVCQLYDQGYTVDNFYHWISKNSDVCRSIREDQTWLWHRKLGHASLRSIDEAVKNEVVIGIPNIYSKSKFFCGNC</sequence>
<proteinExistence type="predicted"/>
<accession>A0A5A7T7C3</accession>
<evidence type="ECO:0000313" key="4">
    <source>
        <dbReference type="EMBL" id="TYK01932.1"/>
    </source>
</evidence>
<evidence type="ECO:0000313" key="6">
    <source>
        <dbReference type="Proteomes" id="UP000321947"/>
    </source>
</evidence>
<dbReference type="OrthoDB" id="1932348at2759"/>
<comment type="caution">
    <text evidence="3">The sequence shown here is derived from an EMBL/GenBank/DDBJ whole genome shotgun (WGS) entry which is preliminary data.</text>
</comment>
<dbReference type="InterPro" id="IPR054722">
    <property type="entry name" value="PolX-like_BBD"/>
</dbReference>
<evidence type="ECO:0000313" key="3">
    <source>
        <dbReference type="EMBL" id="KAA0037457.1"/>
    </source>
</evidence>
<dbReference type="InterPro" id="IPR025724">
    <property type="entry name" value="GAG-pre-integrase_dom"/>
</dbReference>
<dbReference type="Proteomes" id="UP000321393">
    <property type="component" value="Unassembled WGS sequence"/>
</dbReference>
<name>A0A5A7T7C3_CUCMM</name>
<evidence type="ECO:0000259" key="2">
    <source>
        <dbReference type="Pfam" id="PF22936"/>
    </source>
</evidence>
<evidence type="ECO:0000259" key="1">
    <source>
        <dbReference type="Pfam" id="PF13976"/>
    </source>
</evidence>
<evidence type="ECO:0000313" key="5">
    <source>
        <dbReference type="Proteomes" id="UP000321393"/>
    </source>
</evidence>
<dbReference type="EMBL" id="SSTE01018921">
    <property type="protein sequence ID" value="KAA0037457.1"/>
    <property type="molecule type" value="Genomic_DNA"/>
</dbReference>
<dbReference type="Pfam" id="PF22936">
    <property type="entry name" value="Pol_BBD"/>
    <property type="match status" value="1"/>
</dbReference>
<dbReference type="EMBL" id="SSTD01015940">
    <property type="protein sequence ID" value="TYK01932.1"/>
    <property type="molecule type" value="Genomic_DNA"/>
</dbReference>
<protein>
    <submittedName>
        <fullName evidence="3">Gag-pol polyprotein</fullName>
    </submittedName>
</protein>
<gene>
    <name evidence="4" type="ORF">E5676_scaffold808G00200</name>
    <name evidence="3" type="ORF">E6C27_scaffold277G00450</name>
</gene>
<dbReference type="Proteomes" id="UP000321947">
    <property type="component" value="Unassembled WGS sequence"/>
</dbReference>
<feature type="domain" description="Retrovirus-related Pol polyprotein from transposon TNT 1-94-like beta-barrel" evidence="2">
    <location>
        <begin position="130"/>
        <end position="168"/>
    </location>
</feature>
<dbReference type="Pfam" id="PF13976">
    <property type="entry name" value="gag_pre-integrs"/>
    <property type="match status" value="1"/>
</dbReference>
<organism evidence="3 5">
    <name type="scientific">Cucumis melo var. makuwa</name>
    <name type="common">Oriental melon</name>
    <dbReference type="NCBI Taxonomy" id="1194695"/>
    <lineage>
        <taxon>Eukaryota</taxon>
        <taxon>Viridiplantae</taxon>
        <taxon>Streptophyta</taxon>
        <taxon>Embryophyta</taxon>
        <taxon>Tracheophyta</taxon>
        <taxon>Spermatophyta</taxon>
        <taxon>Magnoliopsida</taxon>
        <taxon>eudicotyledons</taxon>
        <taxon>Gunneridae</taxon>
        <taxon>Pentapetalae</taxon>
        <taxon>rosids</taxon>
        <taxon>fabids</taxon>
        <taxon>Cucurbitales</taxon>
        <taxon>Cucurbitaceae</taxon>
        <taxon>Benincaseae</taxon>
        <taxon>Cucumis</taxon>
    </lineage>
</organism>
<feature type="domain" description="GAG-pre-integrase" evidence="1">
    <location>
        <begin position="193"/>
        <end position="249"/>
    </location>
</feature>
<dbReference type="AlphaFoldDB" id="A0A5A7T7C3"/>
<reference evidence="5 6" key="1">
    <citation type="submission" date="2019-08" db="EMBL/GenBank/DDBJ databases">
        <title>Draft genome sequences of two oriental melons (Cucumis melo L. var makuwa).</title>
        <authorList>
            <person name="Kwon S.-Y."/>
        </authorList>
    </citation>
    <scope>NUCLEOTIDE SEQUENCE [LARGE SCALE GENOMIC DNA]</scope>
    <source>
        <strain evidence="6">cv. Chang Bougi</strain>
        <strain evidence="5">cv. SW 3</strain>
        <tissue evidence="3">Leaf</tissue>
    </source>
</reference>